<protein>
    <recommendedName>
        <fullName evidence="3">Trichoplein keratin filament-binding protein</fullName>
    </recommendedName>
</protein>
<dbReference type="GeneTree" id="ENSGT01070000253867"/>
<evidence type="ECO:0000256" key="4">
    <source>
        <dbReference type="ARBA" id="ARBA00022490"/>
    </source>
</evidence>
<evidence type="ECO:0000256" key="6">
    <source>
        <dbReference type="ARBA" id="ARBA00023212"/>
    </source>
</evidence>
<dbReference type="InterPro" id="IPR043597">
    <property type="entry name" value="TPH_dom"/>
</dbReference>
<feature type="transmembrane region" description="Helical" evidence="8">
    <location>
        <begin position="7"/>
        <end position="27"/>
    </location>
</feature>
<keyword evidence="6" id="KW-0206">Cytoskeleton</keyword>
<sequence>MANSVDFLTYLLLMLNQIKFMVIYYYYCYLYNSNKMTFVSKQITQRALNIVSRGPRMRLKSSSLTLGVPADCQHGSVSAGQYKTGKDTQPGAAAGTAARTAAERAGPTGGRAAGAGSRPRGAGQAAAAEDRGAPLSQGRAAEDGGHLDTPQKHWQLEYRGEGDHMSLLVSPLQLAQKLLQEHWKHNNPELRKMESALHQDHVVSQWKVQQSEKKKREDASREEERRFENERERNQQEALERMREDEEGRKAQARQRAEELRQQMKELKLREDEANRLKKEQEALLSQRWEVERLEEERKKQEESRRKYELRCFLSRQYRAQLKRRAQQVQEELEDDRRILAALLEGEEEDRRLASARRERAVADAAWMQEVLEEQLQLEQEREAEFDILHRFVGLTGSGGHLDRCIHCDDDDDDDVYREEAQRVWAMREAEWEKERRARERLMQEVLTGRRQQLDQKMLENRWAQEESLRRREELIEQLEKEKEARCQEREQEKEQRTARMREIDTQVTQRHKELREVQQREEQEEEKEVAAQRWNNEELQLELDRTSQRGFQEKIHSRPRSAWT</sequence>
<keyword evidence="4" id="KW-0963">Cytoplasm</keyword>
<feature type="compositionally biased region" description="Basic and acidic residues" evidence="7">
    <location>
        <begin position="140"/>
        <end position="149"/>
    </location>
</feature>
<feature type="compositionally biased region" description="Low complexity" evidence="7">
    <location>
        <begin position="114"/>
        <end position="127"/>
    </location>
</feature>
<dbReference type="Pfam" id="PF13868">
    <property type="entry name" value="TPH"/>
    <property type="match status" value="1"/>
</dbReference>
<dbReference type="AlphaFoldDB" id="A0A3B3QWS4"/>
<accession>A0A3B3QWS4</accession>
<feature type="domain" description="Trichohyalin-plectin-homology" evidence="9">
    <location>
        <begin position="185"/>
        <end position="387"/>
    </location>
</feature>
<dbReference type="GO" id="GO:0045095">
    <property type="term" value="C:keratin filament"/>
    <property type="evidence" value="ECO:0007669"/>
    <property type="project" value="TreeGrafter"/>
</dbReference>
<dbReference type="GO" id="GO:0005813">
    <property type="term" value="C:centrosome"/>
    <property type="evidence" value="ECO:0007669"/>
    <property type="project" value="UniProtKB-SubCell"/>
</dbReference>
<evidence type="ECO:0000256" key="5">
    <source>
        <dbReference type="ARBA" id="ARBA00023054"/>
    </source>
</evidence>
<proteinExistence type="inferred from homology"/>
<feature type="region of interest" description="Disordered" evidence="7">
    <location>
        <begin position="79"/>
        <end position="149"/>
    </location>
</feature>
<evidence type="ECO:0000259" key="9">
    <source>
        <dbReference type="Pfam" id="PF13868"/>
    </source>
</evidence>
<evidence type="ECO:0000256" key="8">
    <source>
        <dbReference type="SAM" id="Phobius"/>
    </source>
</evidence>
<keyword evidence="8" id="KW-0472">Membrane</keyword>
<feature type="region of interest" description="Disordered" evidence="7">
    <location>
        <begin position="201"/>
        <end position="259"/>
    </location>
</feature>
<dbReference type="GO" id="GO:0006915">
    <property type="term" value="P:apoptotic process"/>
    <property type="evidence" value="ECO:0007669"/>
    <property type="project" value="TreeGrafter"/>
</dbReference>
<evidence type="ECO:0000256" key="3">
    <source>
        <dbReference type="ARBA" id="ARBA00017328"/>
    </source>
</evidence>
<dbReference type="PANTHER" id="PTHR31183">
    <property type="entry name" value="TRICHOPLEIN KERATIN FILAMENT-BINDING PROTEIN FAMILY MEMBER"/>
    <property type="match status" value="1"/>
</dbReference>
<reference evidence="10" key="1">
    <citation type="submission" date="2025-08" db="UniProtKB">
        <authorList>
            <consortium name="Ensembl"/>
        </authorList>
    </citation>
    <scope>IDENTIFICATION</scope>
</reference>
<dbReference type="Ensembl" id="ENSPKIT00000034215.1">
    <property type="protein sequence ID" value="ENSPKIP00000010095.1"/>
    <property type="gene ID" value="ENSPKIG00000024941.1"/>
</dbReference>
<feature type="region of interest" description="Disordered" evidence="7">
    <location>
        <begin position="546"/>
        <end position="565"/>
    </location>
</feature>
<organism evidence="10 11">
    <name type="scientific">Paramormyrops kingsleyae</name>
    <dbReference type="NCBI Taxonomy" id="1676925"/>
    <lineage>
        <taxon>Eukaryota</taxon>
        <taxon>Metazoa</taxon>
        <taxon>Chordata</taxon>
        <taxon>Craniata</taxon>
        <taxon>Vertebrata</taxon>
        <taxon>Euteleostomi</taxon>
        <taxon>Actinopterygii</taxon>
        <taxon>Neopterygii</taxon>
        <taxon>Teleostei</taxon>
        <taxon>Osteoglossocephala</taxon>
        <taxon>Osteoglossomorpha</taxon>
        <taxon>Osteoglossiformes</taxon>
        <taxon>Mormyridae</taxon>
        <taxon>Paramormyrops</taxon>
    </lineage>
</organism>
<feature type="compositionally biased region" description="Basic and acidic residues" evidence="7">
    <location>
        <begin position="485"/>
        <end position="522"/>
    </location>
</feature>
<keyword evidence="8" id="KW-0812">Transmembrane</keyword>
<comment type="similarity">
    <text evidence="2">Belongs to the TCHP family.</text>
</comment>
<feature type="compositionally biased region" description="Basic and acidic residues" evidence="7">
    <location>
        <begin position="546"/>
        <end position="557"/>
    </location>
</feature>
<keyword evidence="5" id="KW-0175">Coiled coil</keyword>
<dbReference type="InterPro" id="IPR043596">
    <property type="entry name" value="CFAP53/TCHP"/>
</dbReference>
<evidence type="ECO:0000256" key="2">
    <source>
        <dbReference type="ARBA" id="ARBA00010777"/>
    </source>
</evidence>
<evidence type="ECO:0000313" key="11">
    <source>
        <dbReference type="Proteomes" id="UP000261540"/>
    </source>
</evidence>
<reference evidence="10" key="2">
    <citation type="submission" date="2025-09" db="UniProtKB">
        <authorList>
            <consortium name="Ensembl"/>
        </authorList>
    </citation>
    <scope>IDENTIFICATION</scope>
</reference>
<evidence type="ECO:0000313" key="10">
    <source>
        <dbReference type="Ensembl" id="ENSPKIP00000010095.1"/>
    </source>
</evidence>
<dbReference type="STRING" id="1676925.ENSPKIP00000010095"/>
<dbReference type="Proteomes" id="UP000261540">
    <property type="component" value="Unplaced"/>
</dbReference>
<name>A0A3B3QWS4_9TELE</name>
<evidence type="ECO:0000256" key="1">
    <source>
        <dbReference type="ARBA" id="ARBA00004300"/>
    </source>
</evidence>
<keyword evidence="8" id="KW-1133">Transmembrane helix</keyword>
<evidence type="ECO:0000256" key="7">
    <source>
        <dbReference type="SAM" id="MobiDB-lite"/>
    </source>
</evidence>
<comment type="subcellular location">
    <subcellularLocation>
        <location evidence="1">Cytoplasm</location>
        <location evidence="1">Cytoskeleton</location>
        <location evidence="1">Microtubule organizing center</location>
        <location evidence="1">Centrosome</location>
    </subcellularLocation>
</comment>
<feature type="compositionally biased region" description="Basic and acidic residues" evidence="7">
    <location>
        <begin position="210"/>
        <end position="259"/>
    </location>
</feature>
<dbReference type="PANTHER" id="PTHR31183:SF2">
    <property type="entry name" value="TRICHOPLEIN KERATIN FILAMENT-BINDING PROTEIN"/>
    <property type="match status" value="1"/>
</dbReference>
<feature type="compositionally biased region" description="Low complexity" evidence="7">
    <location>
        <begin position="87"/>
        <end position="106"/>
    </location>
</feature>
<keyword evidence="11" id="KW-1185">Reference proteome</keyword>
<feature type="region of interest" description="Disordered" evidence="7">
    <location>
        <begin position="485"/>
        <end position="541"/>
    </location>
</feature>